<dbReference type="EMBL" id="AEYP01116004">
    <property type="status" value="NOT_ANNOTATED_CDS"/>
    <property type="molecule type" value="Genomic_DNA"/>
</dbReference>
<proteinExistence type="predicted"/>
<evidence type="ECO:0000256" key="1">
    <source>
        <dbReference type="SAM" id="MobiDB-lite"/>
    </source>
</evidence>
<organism evidence="3">
    <name type="scientific">Mustela putorius furo</name>
    <name type="common">European domestic ferret</name>
    <name type="synonym">Mustela furo</name>
    <dbReference type="NCBI Taxonomy" id="9669"/>
    <lineage>
        <taxon>Eukaryota</taxon>
        <taxon>Metazoa</taxon>
        <taxon>Chordata</taxon>
        <taxon>Craniata</taxon>
        <taxon>Vertebrata</taxon>
        <taxon>Euteleostomi</taxon>
        <taxon>Mammalia</taxon>
        <taxon>Eutheria</taxon>
        <taxon>Laurasiatheria</taxon>
        <taxon>Carnivora</taxon>
        <taxon>Caniformia</taxon>
        <taxon>Musteloidea</taxon>
        <taxon>Mustelidae</taxon>
        <taxon>Mustelinae</taxon>
        <taxon>Mustela</taxon>
    </lineage>
</organism>
<dbReference type="HOGENOM" id="CLU_1173002_0_0_1"/>
<dbReference type="Ensembl" id="ENSMPUT00000005731.1">
    <property type="protein sequence ID" value="ENSMPUP00000005634.1"/>
    <property type="gene ID" value="ENSMPUG00000005679.1"/>
</dbReference>
<feature type="region of interest" description="Disordered" evidence="1">
    <location>
        <begin position="186"/>
        <end position="237"/>
    </location>
</feature>
<name>M3Y2T3_MUSPF</name>
<dbReference type="InParanoid" id="M3Y2T3"/>
<protein>
    <submittedName>
        <fullName evidence="3">Uncharacterized protein</fullName>
    </submittedName>
</protein>
<evidence type="ECO:0000256" key="2">
    <source>
        <dbReference type="SAM" id="Phobius"/>
    </source>
</evidence>
<keyword evidence="2" id="KW-0472">Membrane</keyword>
<sequence>ATVHILIILFFSFLFFFFFGNAGFRTGASNSKLCLEGCQSVKNWEERTDPALADSWESLSVTSTVDEHLPPGGGGVGDLTAAPSAGPSRVLQRPGLKGVGLGRPFPAKRSPGGRDLPAGEKGWFASPGGALPGAASPAGACPRAHLPLGRWGGRPRAGPEYINAERRRARRAAGWWTACTAPAPWGWRPKGSRTSTRTERRRACGSSTSGTPAAARPSTRPGYSGCCGSTAASGCST</sequence>
<feature type="transmembrane region" description="Helical" evidence="2">
    <location>
        <begin position="6"/>
        <end position="24"/>
    </location>
</feature>
<keyword evidence="2" id="KW-1133">Transmembrane helix</keyword>
<accession>M3Y2T3</accession>
<keyword evidence="2" id="KW-0812">Transmembrane</keyword>
<reference evidence="3" key="1">
    <citation type="submission" date="2024-06" db="UniProtKB">
        <authorList>
            <consortium name="Ensembl"/>
        </authorList>
    </citation>
    <scope>IDENTIFICATION</scope>
</reference>
<dbReference type="AlphaFoldDB" id="M3Y2T3"/>
<evidence type="ECO:0000313" key="3">
    <source>
        <dbReference type="Ensembl" id="ENSMPUP00000005634.1"/>
    </source>
</evidence>